<comment type="subcellular location">
    <subcellularLocation>
        <location evidence="1">Membrane</location>
        <topology evidence="1">Multi-pass membrane protein</topology>
    </subcellularLocation>
</comment>
<dbReference type="AlphaFoldDB" id="A0A7S3ZXS2"/>
<dbReference type="EMBL" id="HBIW01014995">
    <property type="protein sequence ID" value="CAE0697477.1"/>
    <property type="molecule type" value="Transcribed_RNA"/>
</dbReference>
<keyword evidence="10" id="KW-1185">Reference proteome</keyword>
<evidence type="ECO:0000256" key="2">
    <source>
        <dbReference type="ARBA" id="ARBA00022448"/>
    </source>
</evidence>
<feature type="region of interest" description="Disordered" evidence="6">
    <location>
        <begin position="457"/>
        <end position="484"/>
    </location>
</feature>
<dbReference type="Pfam" id="PF07690">
    <property type="entry name" value="MFS_1"/>
    <property type="match status" value="1"/>
</dbReference>
<feature type="transmembrane region" description="Helical" evidence="7">
    <location>
        <begin position="206"/>
        <end position="228"/>
    </location>
</feature>
<dbReference type="InterPro" id="IPR005829">
    <property type="entry name" value="Sugar_transporter_CS"/>
</dbReference>
<evidence type="ECO:0000256" key="5">
    <source>
        <dbReference type="ARBA" id="ARBA00023136"/>
    </source>
</evidence>
<dbReference type="PROSITE" id="PS00216">
    <property type="entry name" value="SUGAR_TRANSPORT_1"/>
    <property type="match status" value="1"/>
</dbReference>
<dbReference type="Proteomes" id="UP000789595">
    <property type="component" value="Unassembled WGS sequence"/>
</dbReference>
<dbReference type="OrthoDB" id="10262656at2759"/>
<evidence type="ECO:0000256" key="6">
    <source>
        <dbReference type="SAM" id="MobiDB-lite"/>
    </source>
</evidence>
<dbReference type="PANTHER" id="PTHR23504:SF15">
    <property type="entry name" value="MAJOR FACILITATOR SUPERFAMILY (MFS) PROFILE DOMAIN-CONTAINING PROTEIN"/>
    <property type="match status" value="1"/>
</dbReference>
<keyword evidence="2" id="KW-0813">Transport</keyword>
<keyword evidence="4 7" id="KW-1133">Transmembrane helix</keyword>
<reference evidence="8" key="1">
    <citation type="submission" date="2021-01" db="EMBL/GenBank/DDBJ databases">
        <authorList>
            <person name="Corre E."/>
            <person name="Pelletier E."/>
            <person name="Niang G."/>
            <person name="Scheremetjew M."/>
            <person name="Finn R."/>
            <person name="Kale V."/>
            <person name="Holt S."/>
            <person name="Cochrane G."/>
            <person name="Meng A."/>
            <person name="Brown T."/>
            <person name="Cohen L."/>
        </authorList>
    </citation>
    <scope>NUCLEOTIDE SEQUENCE</scope>
    <source>
        <strain evidence="8">CCMP1756</strain>
    </source>
</reference>
<feature type="region of interest" description="Disordered" evidence="6">
    <location>
        <begin position="705"/>
        <end position="735"/>
    </location>
</feature>
<feature type="transmembrane region" description="Helical" evidence="7">
    <location>
        <begin position="180"/>
        <end position="199"/>
    </location>
</feature>
<evidence type="ECO:0000256" key="3">
    <source>
        <dbReference type="ARBA" id="ARBA00022692"/>
    </source>
</evidence>
<evidence type="ECO:0008006" key="11">
    <source>
        <dbReference type="Google" id="ProtNLM"/>
    </source>
</evidence>
<dbReference type="GO" id="GO:0016020">
    <property type="term" value="C:membrane"/>
    <property type="evidence" value="ECO:0007669"/>
    <property type="project" value="UniProtKB-SubCell"/>
</dbReference>
<feature type="transmembrane region" description="Helical" evidence="7">
    <location>
        <begin position="297"/>
        <end position="316"/>
    </location>
</feature>
<dbReference type="Gene3D" id="1.20.1250.20">
    <property type="entry name" value="MFS general substrate transporter like domains"/>
    <property type="match status" value="1"/>
</dbReference>
<sequence length="857" mass="91497">MLAARVPTAISRQDLSRLDAASPRRSPRHQRRAVWEDLWDREVVAYAVVSFCYALGQSLYDIFQSQQAKLMTSSLLQRWSVSDEDGYVAAYAYALLVSAYAFAKAVSSPYVGFLSDRFGRRPVLVATLVCTALALLLCGRATTFSGVLACRLFTGCVANGGLLTARATDMATSHMRRTRLFALFTTSWAVARVVAACLMRAVKMEIGGACTLACGCEFAAALIAALAFREQGLSPQQKPRKMPEPTKTRPSLRGLAREVLSERLAYALFITAMLTPRVDAASFVWKRFGAGPEAVGVLKALEAVAVVVVSLTPAAQALEVRFGGAGAAVVAACCVSGGWLGIAAAPSMSLLYVLVFLRSCCAALYDPAARSLCFQRATSSNQKSGSLMGIQNSMKGATQVFGSWLGAYLTSLSVALPLFVSAASSLANAFNIAVECAEDVFDSTTIKHKKDDDAFIPKDILPATPSPKRRPRVRSGTPPPASPKLVVAEAVSPLPRIPSGKPSTFLPTASVEAEAWPLRAFFEVGTSGGKRARLLCTGPTQPYKPRRSASPALIGDDATDLSRVSVHAVAAWLQSRGQAFAAQQARAAGVDGTALQIGEADELHDALGGEVSKLVCRAILRAARSKAGARDLLKSVSSGEDSPTSPLLKGDAGALCGLTSVGRRRALELRCVDEPPQLVVVAPERAALQTALLAFRRGEHVSMDDSRRSRALSSASDSSSRMTPPPSPRLAFRPVDQTGVPRFVAHDAARYAPASATRELRLEYGAVDFGACDDGVDDSDSNDPRRLARNAYALLCFVRARPETDIAIVADGAVLEALVNATRGHRDRLALDPKAIHDFRLRFEDEGSLEDEEAMEW</sequence>
<feature type="transmembrane region" description="Helical" evidence="7">
    <location>
        <begin position="322"/>
        <end position="342"/>
    </location>
</feature>
<dbReference type="InterPro" id="IPR036259">
    <property type="entry name" value="MFS_trans_sf"/>
</dbReference>
<keyword evidence="3 7" id="KW-0812">Transmembrane</keyword>
<evidence type="ECO:0000256" key="4">
    <source>
        <dbReference type="ARBA" id="ARBA00022989"/>
    </source>
</evidence>
<dbReference type="EMBL" id="CAKKNE010000002">
    <property type="protein sequence ID" value="CAH0367577.1"/>
    <property type="molecule type" value="Genomic_DNA"/>
</dbReference>
<evidence type="ECO:0000256" key="7">
    <source>
        <dbReference type="SAM" id="Phobius"/>
    </source>
</evidence>
<dbReference type="SUPFAM" id="SSF103473">
    <property type="entry name" value="MFS general substrate transporter"/>
    <property type="match status" value="1"/>
</dbReference>
<name>A0A7S3ZXS2_9STRA</name>
<reference evidence="9" key="2">
    <citation type="submission" date="2021-11" db="EMBL/GenBank/DDBJ databases">
        <authorList>
            <consortium name="Genoscope - CEA"/>
            <person name="William W."/>
        </authorList>
    </citation>
    <scope>NUCLEOTIDE SEQUENCE</scope>
</reference>
<evidence type="ECO:0000256" key="1">
    <source>
        <dbReference type="ARBA" id="ARBA00004141"/>
    </source>
</evidence>
<dbReference type="GO" id="GO:0022857">
    <property type="term" value="F:transmembrane transporter activity"/>
    <property type="evidence" value="ECO:0007669"/>
    <property type="project" value="InterPro"/>
</dbReference>
<feature type="compositionally biased region" description="Low complexity" evidence="6">
    <location>
        <begin position="711"/>
        <end position="722"/>
    </location>
</feature>
<evidence type="ECO:0000313" key="8">
    <source>
        <dbReference type="EMBL" id="CAE0697477.1"/>
    </source>
</evidence>
<protein>
    <recommendedName>
        <fullName evidence="11">Major facilitator superfamily (MFS) profile domain-containing protein</fullName>
    </recommendedName>
</protein>
<gene>
    <name evidence="8" type="ORF">PCAL00307_LOCUS12913</name>
    <name evidence="9" type="ORF">PECAL_2P06050</name>
</gene>
<proteinExistence type="predicted"/>
<feature type="transmembrane region" description="Helical" evidence="7">
    <location>
        <begin position="123"/>
        <end position="141"/>
    </location>
</feature>
<dbReference type="PANTHER" id="PTHR23504">
    <property type="entry name" value="MAJOR FACILITATOR SUPERFAMILY DOMAIN-CONTAINING PROTEIN 10"/>
    <property type="match status" value="1"/>
</dbReference>
<keyword evidence="5 7" id="KW-0472">Membrane</keyword>
<feature type="transmembrane region" description="Helical" evidence="7">
    <location>
        <begin position="84"/>
        <end position="103"/>
    </location>
</feature>
<organism evidence="8">
    <name type="scientific">Pelagomonas calceolata</name>
    <dbReference type="NCBI Taxonomy" id="35677"/>
    <lineage>
        <taxon>Eukaryota</taxon>
        <taxon>Sar</taxon>
        <taxon>Stramenopiles</taxon>
        <taxon>Ochrophyta</taxon>
        <taxon>Pelagophyceae</taxon>
        <taxon>Pelagomonadales</taxon>
        <taxon>Pelagomonadaceae</taxon>
        <taxon>Pelagomonas</taxon>
    </lineage>
</organism>
<accession>A0A7S3ZXS2</accession>
<evidence type="ECO:0000313" key="10">
    <source>
        <dbReference type="Proteomes" id="UP000789595"/>
    </source>
</evidence>
<evidence type="ECO:0000313" key="9">
    <source>
        <dbReference type="EMBL" id="CAH0367577.1"/>
    </source>
</evidence>
<dbReference type="InterPro" id="IPR011701">
    <property type="entry name" value="MFS"/>
</dbReference>